<proteinExistence type="predicted"/>
<dbReference type="PANTHER" id="PTHR46825">
    <property type="entry name" value="D-ALANYL-D-ALANINE-CARBOXYPEPTIDASE/ENDOPEPTIDASE AMPH"/>
    <property type="match status" value="1"/>
</dbReference>
<dbReference type="PANTHER" id="PTHR46825:SF9">
    <property type="entry name" value="BETA-LACTAMASE-RELATED DOMAIN-CONTAINING PROTEIN"/>
    <property type="match status" value="1"/>
</dbReference>
<accession>A0ABP6W3A5</accession>
<evidence type="ECO:0000259" key="1">
    <source>
        <dbReference type="Pfam" id="PF00144"/>
    </source>
</evidence>
<dbReference type="RefSeq" id="WP_344859643.1">
    <property type="nucleotide sequence ID" value="NZ_BAAAZN010000005.1"/>
</dbReference>
<evidence type="ECO:0000313" key="2">
    <source>
        <dbReference type="EMBL" id="GAA3543116.1"/>
    </source>
</evidence>
<name>A0ABP6W3A5_9PSEU</name>
<gene>
    <name evidence="2" type="ORF">GCM10022222_28500</name>
</gene>
<dbReference type="EMBL" id="BAAAZN010000005">
    <property type="protein sequence ID" value="GAA3543116.1"/>
    <property type="molecule type" value="Genomic_DNA"/>
</dbReference>
<organism evidence="2 3">
    <name type="scientific">Amycolatopsis ultiminotia</name>
    <dbReference type="NCBI Taxonomy" id="543629"/>
    <lineage>
        <taxon>Bacteria</taxon>
        <taxon>Bacillati</taxon>
        <taxon>Actinomycetota</taxon>
        <taxon>Actinomycetes</taxon>
        <taxon>Pseudonocardiales</taxon>
        <taxon>Pseudonocardiaceae</taxon>
        <taxon>Amycolatopsis</taxon>
    </lineage>
</organism>
<reference evidence="3" key="1">
    <citation type="journal article" date="2019" name="Int. J. Syst. Evol. Microbiol.">
        <title>The Global Catalogue of Microorganisms (GCM) 10K type strain sequencing project: providing services to taxonomists for standard genome sequencing and annotation.</title>
        <authorList>
            <consortium name="The Broad Institute Genomics Platform"/>
            <consortium name="The Broad Institute Genome Sequencing Center for Infectious Disease"/>
            <person name="Wu L."/>
            <person name="Ma J."/>
        </authorList>
    </citation>
    <scope>NUCLEOTIDE SEQUENCE [LARGE SCALE GENOMIC DNA]</scope>
    <source>
        <strain evidence="3">JCM 16898</strain>
    </source>
</reference>
<comment type="caution">
    <text evidence="2">The sequence shown here is derived from an EMBL/GenBank/DDBJ whole genome shotgun (WGS) entry which is preliminary data.</text>
</comment>
<dbReference type="InterPro" id="IPR001466">
    <property type="entry name" value="Beta-lactam-related"/>
</dbReference>
<keyword evidence="3" id="KW-1185">Reference proteome</keyword>
<dbReference type="InterPro" id="IPR050491">
    <property type="entry name" value="AmpC-like"/>
</dbReference>
<dbReference type="Pfam" id="PF00144">
    <property type="entry name" value="Beta-lactamase"/>
    <property type="match status" value="1"/>
</dbReference>
<dbReference type="Gene3D" id="3.40.710.10">
    <property type="entry name" value="DD-peptidase/beta-lactamase superfamily"/>
    <property type="match status" value="1"/>
</dbReference>
<dbReference type="InterPro" id="IPR012338">
    <property type="entry name" value="Beta-lactam/transpept-like"/>
</dbReference>
<feature type="domain" description="Beta-lactamase-related" evidence="1">
    <location>
        <begin position="16"/>
        <end position="328"/>
    </location>
</feature>
<dbReference type="SUPFAM" id="SSF56601">
    <property type="entry name" value="beta-lactamase/transpeptidase-like"/>
    <property type="match status" value="1"/>
</dbReference>
<dbReference type="Proteomes" id="UP001500689">
    <property type="component" value="Unassembled WGS sequence"/>
</dbReference>
<sequence>MLTSNELAERLSRLAEKFTVPGASAALWHDGTLVRAETGAVNVETGAPVLPGTLFAAGSVTKTLTASLAMTLVDERRLDLEAPVLDYLPDFTTADPDRSAAITVRMLLNHSSGLPGNYLPDLAPGDDVLERLMQELATLTVTGVPGRRFSYCNMGMSTLGRLVEAITGDRFDVALRTRILQPLGMHATADAEELLLRSTAVGHVVDGAVSRVPRLRVWPEYGPAGSRLWLDVESLIRFGRMHLDGTTPDEHRLLSQEAVDQMRTPQYDEFWGCLRGCANFGLGWGIFREGDDPVLTHSGANLGMHSTLYVIPKQKIVLAVLTNSTTGAMLHSTLCTEILDEFFDVRGPAAIAAPEAIAEVDNERFTGLYRAPDGQVFVEVHNGRLHARLTPEPGLAEWDRLMGSPTGAGQAVPITCLDSEQRRFVMDLGSPGNVTAVQFYEPGADGRPTLVRLGTLYERTS</sequence>
<evidence type="ECO:0000313" key="3">
    <source>
        <dbReference type="Proteomes" id="UP001500689"/>
    </source>
</evidence>
<protein>
    <recommendedName>
        <fullName evidence="1">Beta-lactamase-related domain-containing protein</fullName>
    </recommendedName>
</protein>